<keyword evidence="2" id="KW-1185">Reference proteome</keyword>
<name>A0ACB7TVR2_DIOAL</name>
<sequence>MGYIYEAMDRAKEAIAKSLGENEGQYKVVFDIIDKRWECQLHRPLHEAGHYLTPEFFYANPMGIIKNSEMMDGVLETLERLVPDASCQDKINSQMSIYQNASGIFGRNLAIRNQNLKSPAKWWKTYGASTPKLLDFAIEVLNLTCSTFGCKCNWSIFEYVHIKERNKLDQQKLNDLVFVKYNQALKCQYDDHDHIDSISLQDIDDANEWLMGKLEEEQEDKETSIW</sequence>
<evidence type="ECO:0000313" key="2">
    <source>
        <dbReference type="Proteomes" id="UP000827976"/>
    </source>
</evidence>
<organism evidence="1 2">
    <name type="scientific">Dioscorea alata</name>
    <name type="common">Purple yam</name>
    <dbReference type="NCBI Taxonomy" id="55571"/>
    <lineage>
        <taxon>Eukaryota</taxon>
        <taxon>Viridiplantae</taxon>
        <taxon>Streptophyta</taxon>
        <taxon>Embryophyta</taxon>
        <taxon>Tracheophyta</taxon>
        <taxon>Spermatophyta</taxon>
        <taxon>Magnoliopsida</taxon>
        <taxon>Liliopsida</taxon>
        <taxon>Dioscoreales</taxon>
        <taxon>Dioscoreaceae</taxon>
        <taxon>Dioscorea</taxon>
    </lineage>
</organism>
<accession>A0ACB7TVR2</accession>
<comment type="caution">
    <text evidence="1">The sequence shown here is derived from an EMBL/GenBank/DDBJ whole genome shotgun (WGS) entry which is preliminary data.</text>
</comment>
<protein>
    <submittedName>
        <fullName evidence="1">Ribonuclease H-like protein</fullName>
    </submittedName>
</protein>
<proteinExistence type="predicted"/>
<gene>
    <name evidence="1" type="ORF">IHE45_20G026000</name>
</gene>
<dbReference type="EMBL" id="CM037030">
    <property type="protein sequence ID" value="KAH7650967.1"/>
    <property type="molecule type" value="Genomic_DNA"/>
</dbReference>
<evidence type="ECO:0000313" key="1">
    <source>
        <dbReference type="EMBL" id="KAH7650967.1"/>
    </source>
</evidence>
<reference evidence="2" key="1">
    <citation type="journal article" date="2022" name="Nat. Commun.">
        <title>Chromosome evolution and the genetic basis of agronomically important traits in greater yam.</title>
        <authorList>
            <person name="Bredeson J.V."/>
            <person name="Lyons J.B."/>
            <person name="Oniyinde I.O."/>
            <person name="Okereke N.R."/>
            <person name="Kolade O."/>
            <person name="Nnabue I."/>
            <person name="Nwadili C.O."/>
            <person name="Hribova E."/>
            <person name="Parker M."/>
            <person name="Nwogha J."/>
            <person name="Shu S."/>
            <person name="Carlson J."/>
            <person name="Kariba R."/>
            <person name="Muthemba S."/>
            <person name="Knop K."/>
            <person name="Barton G.J."/>
            <person name="Sherwood A.V."/>
            <person name="Lopez-Montes A."/>
            <person name="Asiedu R."/>
            <person name="Jamnadass R."/>
            <person name="Muchugi A."/>
            <person name="Goodstein D."/>
            <person name="Egesi C.N."/>
            <person name="Featherston J."/>
            <person name="Asfaw A."/>
            <person name="Simpson G.G."/>
            <person name="Dolezel J."/>
            <person name="Hendre P.S."/>
            <person name="Van Deynze A."/>
            <person name="Kumar P.L."/>
            <person name="Obidiegwu J.E."/>
            <person name="Bhattacharjee R."/>
            <person name="Rokhsar D.S."/>
        </authorList>
    </citation>
    <scope>NUCLEOTIDE SEQUENCE [LARGE SCALE GENOMIC DNA]</scope>
    <source>
        <strain evidence="2">cv. TDa95/00328</strain>
    </source>
</reference>
<dbReference type="Proteomes" id="UP000827976">
    <property type="component" value="Chromosome 20"/>
</dbReference>